<accession>A0A5D4H782</accession>
<name>A0A5D4H782_9SPHI</name>
<dbReference type="Proteomes" id="UP000322362">
    <property type="component" value="Unassembled WGS sequence"/>
</dbReference>
<organism evidence="1 2">
    <name type="scientific">Sphingobacterium phlebotomi</name>
    <dbReference type="NCBI Taxonomy" id="2605433"/>
    <lineage>
        <taxon>Bacteria</taxon>
        <taxon>Pseudomonadati</taxon>
        <taxon>Bacteroidota</taxon>
        <taxon>Sphingobacteriia</taxon>
        <taxon>Sphingobacteriales</taxon>
        <taxon>Sphingobacteriaceae</taxon>
        <taxon>Sphingobacterium</taxon>
    </lineage>
</organism>
<comment type="caution">
    <text evidence="1">The sequence shown here is derived from an EMBL/GenBank/DDBJ whole genome shotgun (WGS) entry which is preliminary data.</text>
</comment>
<proteinExistence type="predicted"/>
<evidence type="ECO:0000313" key="1">
    <source>
        <dbReference type="EMBL" id="TYR36142.1"/>
    </source>
</evidence>
<dbReference type="EMBL" id="VTAV01000005">
    <property type="protein sequence ID" value="TYR36142.1"/>
    <property type="molecule type" value="Genomic_DNA"/>
</dbReference>
<dbReference type="InterPro" id="IPR029058">
    <property type="entry name" value="AB_hydrolase_fold"/>
</dbReference>
<dbReference type="AlphaFoldDB" id="A0A5D4H782"/>
<reference evidence="1 2" key="1">
    <citation type="submission" date="2019-08" db="EMBL/GenBank/DDBJ databases">
        <title>Phlebobacter frassis gen. nov. sp. nov., a new member of family Sphingobacteriaceae isolated from sand fly rearing media.</title>
        <authorList>
            <person name="Kakumanu M.L."/>
            <person name="Marayati B.F."/>
            <person name="Wada-Katsumata A."/>
            <person name="Wasserberg G."/>
            <person name="Schal C."/>
            <person name="Apperson C.S."/>
            <person name="Ponnusamy L."/>
        </authorList>
    </citation>
    <scope>NUCLEOTIDE SEQUENCE [LARGE SCALE GENOMIC DNA]</scope>
    <source>
        <strain evidence="1 2">SSI9</strain>
    </source>
</reference>
<dbReference type="SUPFAM" id="SSF53474">
    <property type="entry name" value="alpha/beta-Hydrolases"/>
    <property type="match status" value="1"/>
</dbReference>
<keyword evidence="2" id="KW-1185">Reference proteome</keyword>
<dbReference type="InterPro" id="IPR008886">
    <property type="entry name" value="UPF0227/Esterase_YqiA"/>
</dbReference>
<evidence type="ECO:0008006" key="3">
    <source>
        <dbReference type="Google" id="ProtNLM"/>
    </source>
</evidence>
<protein>
    <recommendedName>
        <fullName evidence="3">Esterase</fullName>
    </recommendedName>
</protein>
<sequence>MKKLIYFHGLGSSKNSRKFRLLKDHLGDDYELLCAEWNVHTDFRILMFNIFKRLLSEPEVILIGDSTGGNYACQMRDLLTQNNIKATLVLLNPLLSIDKRIATFPFPERLLESLQNIRQVDDCLSITSINDVVIDHSLITYGPGTSRLIVDDVHQLLHFERYLPHIDRYIDSHNRIKSNHIQLTEERNEIQ</sequence>
<dbReference type="Gene3D" id="3.40.50.1820">
    <property type="entry name" value="alpha/beta hydrolase"/>
    <property type="match status" value="1"/>
</dbReference>
<dbReference type="Pfam" id="PF05728">
    <property type="entry name" value="UPF0227"/>
    <property type="match status" value="1"/>
</dbReference>
<gene>
    <name evidence="1" type="ORF">FXV77_09485</name>
</gene>
<evidence type="ECO:0000313" key="2">
    <source>
        <dbReference type="Proteomes" id="UP000322362"/>
    </source>
</evidence>
<dbReference type="RefSeq" id="WP_148918994.1">
    <property type="nucleotide sequence ID" value="NZ_VTAV01000005.1"/>
</dbReference>